<protein>
    <submittedName>
        <fullName evidence="7">Integrase core domain protein</fullName>
    </submittedName>
</protein>
<dbReference type="PROSITE" id="PS50531">
    <property type="entry name" value="HTH_IS21"/>
    <property type="match status" value="1"/>
</dbReference>
<evidence type="ECO:0000259" key="6">
    <source>
        <dbReference type="PROSITE" id="PS50994"/>
    </source>
</evidence>
<sequence length="362" mass="41757">MLTKEIFVDIHVRFAQGQSLRKIASELGISRNTVKHHLQQQTMPTYAKRSQQPTKLSPFKPYLLQRIELAKPDWIPATVLFDEVVENGYQGGIAQLRRFVCQFKPSIVPEVVVRFETQPGQQMQIDFTSIRRGKKSLKAFVATLGYSRASYVKFFDNERAESWQQGLREAFDYFGGVPQEVLCDNAKSLIIERDAYAEGDHKLHVEMLQMSKDYGFKLKACKPYRAKTKGKVERFNHYLKNSFIVPLNTDLRAHNLELDIEIANAKVGPWLQRVAHQRIHGTTLEKPADRLAKEVKSLLPLPARVCQSIPVMVNKFCRRSKRHFLVHDIFDVALNNQSLNGVDNNCKTEYNFQLHRQQIDDS</sequence>
<dbReference type="GO" id="GO:0032196">
    <property type="term" value="P:transposition"/>
    <property type="evidence" value="ECO:0007669"/>
    <property type="project" value="UniProtKB-KW"/>
</dbReference>
<keyword evidence="4" id="KW-0233">DNA recombination</keyword>
<gene>
    <name evidence="7" type="ORF">ArsFIN_03410</name>
</gene>
<evidence type="ECO:0000256" key="2">
    <source>
        <dbReference type="ARBA" id="ARBA00022578"/>
    </source>
</evidence>
<dbReference type="InterPro" id="IPR001584">
    <property type="entry name" value="Integrase_cat-core"/>
</dbReference>
<evidence type="ECO:0000256" key="4">
    <source>
        <dbReference type="ARBA" id="ARBA00023172"/>
    </source>
</evidence>
<dbReference type="AlphaFoldDB" id="A0A4P7KZF8"/>
<dbReference type="PANTHER" id="PTHR35004:SF6">
    <property type="entry name" value="TRANSPOSASE"/>
    <property type="match status" value="1"/>
</dbReference>
<keyword evidence="3" id="KW-0238">DNA-binding</keyword>
<dbReference type="InterPro" id="IPR012337">
    <property type="entry name" value="RNaseH-like_sf"/>
</dbReference>
<dbReference type="GO" id="GO:0015074">
    <property type="term" value="P:DNA integration"/>
    <property type="evidence" value="ECO:0007669"/>
    <property type="project" value="InterPro"/>
</dbReference>
<evidence type="ECO:0000256" key="1">
    <source>
        <dbReference type="ARBA" id="ARBA00009277"/>
    </source>
</evidence>
<evidence type="ECO:0000313" key="7">
    <source>
        <dbReference type="EMBL" id="QBY41812.1"/>
    </source>
</evidence>
<dbReference type="Gene3D" id="1.10.10.10">
    <property type="entry name" value="Winged helix-like DNA-binding domain superfamily/Winged helix DNA-binding domain"/>
    <property type="match status" value="1"/>
</dbReference>
<accession>A0A4P7KZF8</accession>
<organism evidence="7 8">
    <name type="scientific">Arsenophonus nasoniae</name>
    <name type="common">son-killer infecting Nasonia vitripennis</name>
    <dbReference type="NCBI Taxonomy" id="638"/>
    <lineage>
        <taxon>Bacteria</taxon>
        <taxon>Pseudomonadati</taxon>
        <taxon>Pseudomonadota</taxon>
        <taxon>Gammaproteobacteria</taxon>
        <taxon>Enterobacterales</taxon>
        <taxon>Morganellaceae</taxon>
        <taxon>Arsenophonus</taxon>
    </lineage>
</organism>
<dbReference type="PROSITE" id="PS50994">
    <property type="entry name" value="INTEGRASE"/>
    <property type="match status" value="1"/>
</dbReference>
<dbReference type="PANTHER" id="PTHR35004">
    <property type="entry name" value="TRANSPOSASE RV3428C-RELATED"/>
    <property type="match status" value="1"/>
</dbReference>
<dbReference type="InterPro" id="IPR036397">
    <property type="entry name" value="RNaseH_sf"/>
</dbReference>
<dbReference type="Proteomes" id="UP000295134">
    <property type="component" value="Chromosome"/>
</dbReference>
<dbReference type="SUPFAM" id="SSF53098">
    <property type="entry name" value="Ribonuclease H-like"/>
    <property type="match status" value="1"/>
</dbReference>
<dbReference type="GO" id="GO:0003677">
    <property type="term" value="F:DNA binding"/>
    <property type="evidence" value="ECO:0007669"/>
    <property type="project" value="UniProtKB-KW"/>
</dbReference>
<name>A0A4P7KZF8_9GAMM</name>
<dbReference type="EMBL" id="CP038613">
    <property type="protein sequence ID" value="QBY41812.1"/>
    <property type="molecule type" value="Genomic_DNA"/>
</dbReference>
<dbReference type="InterPro" id="IPR017894">
    <property type="entry name" value="HTH_IS21_transposase_type"/>
</dbReference>
<evidence type="ECO:0000313" key="8">
    <source>
        <dbReference type="Proteomes" id="UP000295134"/>
    </source>
</evidence>
<dbReference type="KEGG" id="ans:ArsFIN_03410"/>
<dbReference type="Gene3D" id="3.30.420.10">
    <property type="entry name" value="Ribonuclease H-like superfamily/Ribonuclease H"/>
    <property type="match status" value="1"/>
</dbReference>
<keyword evidence="2" id="KW-0815">Transposition</keyword>
<dbReference type="NCBIfam" id="NF033546">
    <property type="entry name" value="transpos_IS21"/>
    <property type="match status" value="1"/>
</dbReference>
<proteinExistence type="inferred from homology"/>
<dbReference type="Pfam" id="PF00665">
    <property type="entry name" value="rve"/>
    <property type="match status" value="1"/>
</dbReference>
<dbReference type="InterPro" id="IPR036388">
    <property type="entry name" value="WH-like_DNA-bd_sf"/>
</dbReference>
<feature type="domain" description="HTH IS21-type" evidence="5">
    <location>
        <begin position="5"/>
        <end position="67"/>
    </location>
</feature>
<evidence type="ECO:0000256" key="3">
    <source>
        <dbReference type="ARBA" id="ARBA00023125"/>
    </source>
</evidence>
<feature type="domain" description="Integrase catalytic" evidence="6">
    <location>
        <begin position="115"/>
        <end position="295"/>
    </location>
</feature>
<evidence type="ECO:0000259" key="5">
    <source>
        <dbReference type="PROSITE" id="PS50531"/>
    </source>
</evidence>
<comment type="similarity">
    <text evidence="1">Belongs to the transposase IS21/IS408/IS1162 family.</text>
</comment>
<dbReference type="GO" id="GO:0006310">
    <property type="term" value="P:DNA recombination"/>
    <property type="evidence" value="ECO:0007669"/>
    <property type="project" value="UniProtKB-KW"/>
</dbReference>
<reference evidence="7 8" key="1">
    <citation type="submission" date="2019-03" db="EMBL/GenBank/DDBJ databases">
        <title>Long-read sequencing reveals hyperdense prophage content in a complex bacterial symbiont genome.</title>
        <authorList>
            <person name="Frost C.L."/>
            <person name="Siozios S."/>
            <person name="Nadal-Jimenez P."/>
            <person name="Brockhurst M.A."/>
            <person name="King K.C."/>
            <person name="Darby A.C."/>
            <person name="Hurst G.D.D."/>
        </authorList>
    </citation>
    <scope>NUCLEOTIDE SEQUENCE [LARGE SCALE GENOMIC DNA]</scope>
    <source>
        <strain evidence="7 8">FIN</strain>
    </source>
</reference>